<gene>
    <name evidence="2" type="ORF">SMAX5B_011900</name>
</gene>
<keyword evidence="3" id="KW-1185">Reference proteome</keyword>
<reference evidence="2 3" key="1">
    <citation type="submission" date="2017-12" db="EMBL/GenBank/DDBJ databases">
        <title>Integrating genomic resources of turbot (Scophthalmus maximus) in depth evaluation of genetic and physical mapping variation across individuals.</title>
        <authorList>
            <person name="Martinez P."/>
        </authorList>
    </citation>
    <scope>NUCLEOTIDE SEQUENCE [LARGE SCALE GENOMIC DNA]</scope>
</reference>
<dbReference type="AlphaFoldDB" id="A0A2U9AYF8"/>
<feature type="region of interest" description="Disordered" evidence="1">
    <location>
        <begin position="38"/>
        <end position="61"/>
    </location>
</feature>
<name>A0A2U9AYF8_SCOMX</name>
<accession>A0A2U9AYF8</accession>
<organism evidence="2 3">
    <name type="scientific">Scophthalmus maximus</name>
    <name type="common">Turbot</name>
    <name type="synonym">Psetta maxima</name>
    <dbReference type="NCBI Taxonomy" id="52904"/>
    <lineage>
        <taxon>Eukaryota</taxon>
        <taxon>Metazoa</taxon>
        <taxon>Chordata</taxon>
        <taxon>Craniata</taxon>
        <taxon>Vertebrata</taxon>
        <taxon>Euteleostomi</taxon>
        <taxon>Actinopterygii</taxon>
        <taxon>Neopterygii</taxon>
        <taxon>Teleostei</taxon>
        <taxon>Neoteleostei</taxon>
        <taxon>Acanthomorphata</taxon>
        <taxon>Carangaria</taxon>
        <taxon>Pleuronectiformes</taxon>
        <taxon>Pleuronectoidei</taxon>
        <taxon>Scophthalmidae</taxon>
        <taxon>Scophthalmus</taxon>
    </lineage>
</organism>
<proteinExistence type="predicted"/>
<dbReference type="Proteomes" id="UP000246464">
    <property type="component" value="Chromosome 1"/>
</dbReference>
<evidence type="ECO:0000313" key="2">
    <source>
        <dbReference type="EMBL" id="AWO96658.1"/>
    </source>
</evidence>
<evidence type="ECO:0000313" key="3">
    <source>
        <dbReference type="Proteomes" id="UP000246464"/>
    </source>
</evidence>
<protein>
    <submittedName>
        <fullName evidence="2">Uncharacterized protein</fullName>
    </submittedName>
</protein>
<sequence length="61" mass="6243">MQGGCFQDGAVEAELGACLQGPAAGACCRGRVELEAGGEHRTHPEAQGDEGYSETHAPESL</sequence>
<dbReference type="EMBL" id="CP026243">
    <property type="protein sequence ID" value="AWO96658.1"/>
    <property type="molecule type" value="Genomic_DNA"/>
</dbReference>
<evidence type="ECO:0000256" key="1">
    <source>
        <dbReference type="SAM" id="MobiDB-lite"/>
    </source>
</evidence>